<evidence type="ECO:0000256" key="5">
    <source>
        <dbReference type="ARBA" id="ARBA00022741"/>
    </source>
</evidence>
<dbReference type="AlphaFoldDB" id="A0A438CIM4"/>
<comment type="subcellular location">
    <subcellularLocation>
        <location evidence="1">Cytoplasm</location>
    </subcellularLocation>
</comment>
<dbReference type="Proteomes" id="UP000288805">
    <property type="component" value="Unassembled WGS sequence"/>
</dbReference>
<organism evidence="10 11">
    <name type="scientific">Vitis vinifera</name>
    <name type="common">Grape</name>
    <dbReference type="NCBI Taxonomy" id="29760"/>
    <lineage>
        <taxon>Eukaryota</taxon>
        <taxon>Viridiplantae</taxon>
        <taxon>Streptophyta</taxon>
        <taxon>Embryophyta</taxon>
        <taxon>Tracheophyta</taxon>
        <taxon>Spermatophyta</taxon>
        <taxon>Magnoliopsida</taxon>
        <taxon>eudicotyledons</taxon>
        <taxon>Gunneridae</taxon>
        <taxon>Pentapetalae</taxon>
        <taxon>rosids</taxon>
        <taxon>Vitales</taxon>
        <taxon>Vitaceae</taxon>
        <taxon>Viteae</taxon>
        <taxon>Vitis</taxon>
    </lineage>
</organism>
<evidence type="ECO:0000256" key="9">
    <source>
        <dbReference type="SAM" id="MobiDB-lite"/>
    </source>
</evidence>
<reference evidence="10 11" key="1">
    <citation type="journal article" date="2018" name="PLoS Genet.">
        <title>Population sequencing reveals clonal diversity and ancestral inbreeding in the grapevine cultivar Chardonnay.</title>
        <authorList>
            <person name="Roach M.J."/>
            <person name="Johnson D.L."/>
            <person name="Bohlmann J."/>
            <person name="van Vuuren H.J."/>
            <person name="Jones S.J."/>
            <person name="Pretorius I.S."/>
            <person name="Schmidt S.A."/>
            <person name="Borneman A.R."/>
        </authorList>
    </citation>
    <scope>NUCLEOTIDE SEQUENCE [LARGE SCALE GENOMIC DNA]</scope>
    <source>
        <strain evidence="11">cv. Chardonnay</strain>
        <tissue evidence="10">Leaf</tissue>
    </source>
</reference>
<evidence type="ECO:0000256" key="6">
    <source>
        <dbReference type="ARBA" id="ARBA00022840"/>
    </source>
</evidence>
<sequence>MSPLLPPSSRNSSSRFEETEKPTRSRISVLKSSNLRQHLPYFMRKTMRSVATWLHLDVVSAGCCMGVIVDDTAWVKSLVFDKKISHSASRPTGVENAKIVVIQFQILTPKTDIEQSIVISDYTQMDRILKEERNYILGMIRKIKGIGCNVLLIQKSIHRDEMTDLSLNCLTQAKILVIKDVECVEIEFITKTLNCLPVANIEHFRAKKLGFAY</sequence>
<dbReference type="GO" id="GO:0005737">
    <property type="term" value="C:cytoplasm"/>
    <property type="evidence" value="ECO:0007669"/>
    <property type="project" value="UniProtKB-SubCell"/>
</dbReference>
<evidence type="ECO:0000256" key="2">
    <source>
        <dbReference type="ARBA" id="ARBA00008020"/>
    </source>
</evidence>
<dbReference type="InterPro" id="IPR027409">
    <property type="entry name" value="GroEL-like_apical_dom_sf"/>
</dbReference>
<keyword evidence="6" id="KW-0067">ATP-binding</keyword>
<evidence type="ECO:0000256" key="1">
    <source>
        <dbReference type="ARBA" id="ARBA00004496"/>
    </source>
</evidence>
<proteinExistence type="inferred from homology"/>
<gene>
    <name evidence="10" type="primary">CCT4_1</name>
    <name evidence="10" type="ORF">CK203_102445</name>
</gene>
<dbReference type="GO" id="GO:0140662">
    <property type="term" value="F:ATP-dependent protein folding chaperone"/>
    <property type="evidence" value="ECO:0007669"/>
    <property type="project" value="InterPro"/>
</dbReference>
<evidence type="ECO:0000313" key="11">
    <source>
        <dbReference type="Proteomes" id="UP000288805"/>
    </source>
</evidence>
<evidence type="ECO:0000256" key="8">
    <source>
        <dbReference type="ARBA" id="ARBA00030347"/>
    </source>
</evidence>
<dbReference type="EMBL" id="QGNW01002208">
    <property type="protein sequence ID" value="RVW23057.1"/>
    <property type="molecule type" value="Genomic_DNA"/>
</dbReference>
<dbReference type="OrthoDB" id="10248520at2759"/>
<comment type="similarity">
    <text evidence="2">Belongs to the TCP-1 chaperonin family.</text>
</comment>
<dbReference type="FunFam" id="3.50.7.10:FF:000010">
    <property type="entry name" value="T-complex protein 1 subunit delta"/>
    <property type="match status" value="1"/>
</dbReference>
<dbReference type="InterPro" id="IPR002423">
    <property type="entry name" value="Cpn60/GroEL/TCP-1"/>
</dbReference>
<feature type="region of interest" description="Disordered" evidence="9">
    <location>
        <begin position="1"/>
        <end position="24"/>
    </location>
</feature>
<keyword evidence="5" id="KW-0547">Nucleotide-binding</keyword>
<keyword evidence="4" id="KW-0963">Cytoplasm</keyword>
<name>A0A438CIM4_VITVI</name>
<evidence type="ECO:0000313" key="10">
    <source>
        <dbReference type="EMBL" id="RVW23057.1"/>
    </source>
</evidence>
<dbReference type="GO" id="GO:0005524">
    <property type="term" value="F:ATP binding"/>
    <property type="evidence" value="ECO:0007669"/>
    <property type="project" value="UniProtKB-KW"/>
</dbReference>
<dbReference type="Pfam" id="PF00118">
    <property type="entry name" value="Cpn60_TCP1"/>
    <property type="match status" value="1"/>
</dbReference>
<protein>
    <recommendedName>
        <fullName evidence="3">T-complex protein 1 subunit delta</fullName>
    </recommendedName>
    <alternativeName>
        <fullName evidence="8">CCT-delta</fullName>
    </alternativeName>
</protein>
<dbReference type="Gene3D" id="3.50.7.10">
    <property type="entry name" value="GroEL"/>
    <property type="match status" value="1"/>
</dbReference>
<dbReference type="PANTHER" id="PTHR11353">
    <property type="entry name" value="CHAPERONIN"/>
    <property type="match status" value="1"/>
</dbReference>
<keyword evidence="7" id="KW-0143">Chaperone</keyword>
<dbReference type="SUPFAM" id="SSF52029">
    <property type="entry name" value="GroEL apical domain-like"/>
    <property type="match status" value="1"/>
</dbReference>
<dbReference type="InterPro" id="IPR017998">
    <property type="entry name" value="Chaperone_TCP-1"/>
</dbReference>
<evidence type="ECO:0000256" key="3">
    <source>
        <dbReference type="ARBA" id="ARBA00016107"/>
    </source>
</evidence>
<comment type="caution">
    <text evidence="10">The sequence shown here is derived from an EMBL/GenBank/DDBJ whole genome shotgun (WGS) entry which is preliminary data.</text>
</comment>
<accession>A0A438CIM4</accession>
<evidence type="ECO:0000256" key="7">
    <source>
        <dbReference type="ARBA" id="ARBA00023186"/>
    </source>
</evidence>
<evidence type="ECO:0000256" key="4">
    <source>
        <dbReference type="ARBA" id="ARBA00022490"/>
    </source>
</evidence>